<sequence>MSEKQPLLSGPPYPGNPQGQPQYPGTQGQPPYPYPSAQGQQPYPPAQGQQPYPPAQGQQPYPPAQGQQPYSPPSGQSPYPAAGGATPGYQSGYPAATSGNHVDTPTWQGEVPDDDPDENPNVQPPSATAPPLEKMDQFSGYENMEGTPLQPPPSYNEALHSQPPQSQDMATRVPVVSEEQARNALLDHVSQNCCFGSKPANELIFTNILPSSAFHYSLESYTEKRSTKWAYEPYHGQVIDGSFNGVAPSPWDIEARPPALFQSHTVNMEVPHTASVKPCHDCIGLGRKRCYNCHGRGRTRCHSCHGHGHSTHYINGHHERRHCHFCHGHGRKRCFVCNGHGHTACHTCNARGQLKCFIRLTIEWIVHHDDHVVERTSLPDELIRTVSGETVFKQELPRVWPINHFPDVNINEASKNLVQRHLTGFQAERIIMQRHKVRVIPVANIHCHWNNNSFSYFVYGFEHKVHAPDYPQQCCCGCTLL</sequence>
<feature type="region of interest" description="Disordered" evidence="1">
    <location>
        <begin position="1"/>
        <end position="165"/>
    </location>
</feature>
<evidence type="ECO:0000313" key="3">
    <source>
        <dbReference type="RefSeq" id="XP_002740315.1"/>
    </source>
</evidence>
<organism evidence="2 3">
    <name type="scientific">Saccoglossus kowalevskii</name>
    <name type="common">Acorn worm</name>
    <dbReference type="NCBI Taxonomy" id="10224"/>
    <lineage>
        <taxon>Eukaryota</taxon>
        <taxon>Metazoa</taxon>
        <taxon>Hemichordata</taxon>
        <taxon>Enteropneusta</taxon>
        <taxon>Harrimaniidae</taxon>
        <taxon>Saccoglossus</taxon>
    </lineage>
</organism>
<dbReference type="InterPro" id="IPR052789">
    <property type="entry name" value="SSUH2_homolog"/>
</dbReference>
<dbReference type="PANTHER" id="PTHR48465:SF1">
    <property type="entry name" value="PROTEIN SSUH2 HOMOLOG"/>
    <property type="match status" value="1"/>
</dbReference>
<evidence type="ECO:0000256" key="1">
    <source>
        <dbReference type="SAM" id="MobiDB-lite"/>
    </source>
</evidence>
<keyword evidence="2" id="KW-1185">Reference proteome</keyword>
<dbReference type="PANTHER" id="PTHR48465">
    <property type="entry name" value="PROTEIN SSUH2 HOMOLOG"/>
    <property type="match status" value="1"/>
</dbReference>
<feature type="compositionally biased region" description="Polar residues" evidence="1">
    <location>
        <begin position="97"/>
        <end position="107"/>
    </location>
</feature>
<evidence type="ECO:0000313" key="2">
    <source>
        <dbReference type="Proteomes" id="UP000694865"/>
    </source>
</evidence>
<dbReference type="GeneID" id="100370877"/>
<name>A0ABM0GYN9_SACKO</name>
<protein>
    <submittedName>
        <fullName evidence="3">Protein SSUH2 homolog</fullName>
    </submittedName>
</protein>
<feature type="compositionally biased region" description="Low complexity" evidence="1">
    <location>
        <begin position="16"/>
        <end position="84"/>
    </location>
</feature>
<dbReference type="RefSeq" id="XP_002740315.1">
    <property type="nucleotide sequence ID" value="XM_002740269.2"/>
</dbReference>
<proteinExistence type="predicted"/>
<gene>
    <name evidence="3" type="primary">LOC100370877</name>
</gene>
<accession>A0ABM0GYN9</accession>
<dbReference type="Proteomes" id="UP000694865">
    <property type="component" value="Unplaced"/>
</dbReference>
<reference evidence="3" key="1">
    <citation type="submission" date="2025-08" db="UniProtKB">
        <authorList>
            <consortium name="RefSeq"/>
        </authorList>
    </citation>
    <scope>IDENTIFICATION</scope>
    <source>
        <tissue evidence="3">Testes</tissue>
    </source>
</reference>